<feature type="non-terminal residue" evidence="1">
    <location>
        <position position="74"/>
    </location>
</feature>
<dbReference type="AlphaFoldDB" id="A0A6L2PYD2"/>
<organism evidence="1 2">
    <name type="scientific">Coptotermes formosanus</name>
    <name type="common">Formosan subterranean termite</name>
    <dbReference type="NCBI Taxonomy" id="36987"/>
    <lineage>
        <taxon>Eukaryota</taxon>
        <taxon>Metazoa</taxon>
        <taxon>Ecdysozoa</taxon>
        <taxon>Arthropoda</taxon>
        <taxon>Hexapoda</taxon>
        <taxon>Insecta</taxon>
        <taxon>Pterygota</taxon>
        <taxon>Neoptera</taxon>
        <taxon>Polyneoptera</taxon>
        <taxon>Dictyoptera</taxon>
        <taxon>Blattodea</taxon>
        <taxon>Blattoidea</taxon>
        <taxon>Termitoidae</taxon>
        <taxon>Rhinotermitidae</taxon>
        <taxon>Coptotermes</taxon>
    </lineage>
</organism>
<proteinExistence type="predicted"/>
<dbReference type="Gene3D" id="1.10.1170.10">
    <property type="entry name" value="Inhibitor Of Apoptosis Protein (2mihbC-IAP-1), Chain A"/>
    <property type="match status" value="1"/>
</dbReference>
<keyword evidence="2" id="KW-1185">Reference proteome</keyword>
<comment type="caution">
    <text evidence="1">The sequence shown here is derived from an EMBL/GenBank/DDBJ whole genome shotgun (WGS) entry which is preliminary data.</text>
</comment>
<evidence type="ECO:0000313" key="1">
    <source>
        <dbReference type="EMBL" id="GFG37643.1"/>
    </source>
</evidence>
<dbReference type="SUPFAM" id="SSF57924">
    <property type="entry name" value="Inhibitor of apoptosis (IAP) repeat"/>
    <property type="match status" value="1"/>
</dbReference>
<dbReference type="EMBL" id="BLKM01012799">
    <property type="protein sequence ID" value="GFG37643.1"/>
    <property type="molecule type" value="Genomic_DNA"/>
</dbReference>
<sequence>MEVRPHSHPERKANEVLLDVGSDINALTKTFVRNEVENVWRGPKYTNYTTYKKRLQSFANWPPTITPSPEDLSA</sequence>
<accession>A0A6L2PYD2</accession>
<name>A0A6L2PYD2_COPFO</name>
<dbReference type="OrthoDB" id="5855668at2759"/>
<protein>
    <submittedName>
        <fullName evidence="1">Uncharacterized protein</fullName>
    </submittedName>
</protein>
<evidence type="ECO:0000313" key="2">
    <source>
        <dbReference type="Proteomes" id="UP000502823"/>
    </source>
</evidence>
<dbReference type="InParanoid" id="A0A6L2PYD2"/>
<dbReference type="Proteomes" id="UP000502823">
    <property type="component" value="Unassembled WGS sequence"/>
</dbReference>
<reference evidence="2" key="1">
    <citation type="submission" date="2020-01" db="EMBL/GenBank/DDBJ databases">
        <title>Draft genome sequence of the Termite Coptotermes fromosanus.</title>
        <authorList>
            <person name="Itakura S."/>
            <person name="Yosikawa Y."/>
            <person name="Umezawa K."/>
        </authorList>
    </citation>
    <scope>NUCLEOTIDE SEQUENCE [LARGE SCALE GENOMIC DNA]</scope>
</reference>
<gene>
    <name evidence="1" type="ORF">Cfor_04383</name>
</gene>